<proteinExistence type="inferred from homology"/>
<protein>
    <submittedName>
        <fullName evidence="8">Geranyl transferase</fullName>
    </submittedName>
</protein>
<dbReference type="SFLD" id="SFLDS00005">
    <property type="entry name" value="Isoprenoid_Synthase_Type_I"/>
    <property type="match status" value="1"/>
</dbReference>
<dbReference type="GO" id="GO:0008299">
    <property type="term" value="P:isoprenoid biosynthetic process"/>
    <property type="evidence" value="ECO:0007669"/>
    <property type="project" value="UniProtKB-KW"/>
</dbReference>
<dbReference type="InterPro" id="IPR008949">
    <property type="entry name" value="Isoprenoid_synthase_dom_sf"/>
</dbReference>
<dbReference type="PANTHER" id="PTHR43281">
    <property type="entry name" value="FARNESYL DIPHOSPHATE SYNTHASE"/>
    <property type="match status" value="1"/>
</dbReference>
<dbReference type="Gene3D" id="1.10.600.10">
    <property type="entry name" value="Farnesyl Diphosphate Synthase"/>
    <property type="match status" value="1"/>
</dbReference>
<gene>
    <name evidence="8" type="ORF">COB21_03640</name>
</gene>
<evidence type="ECO:0000256" key="6">
    <source>
        <dbReference type="ARBA" id="ARBA00023229"/>
    </source>
</evidence>
<keyword evidence="6" id="KW-0414">Isoprene biosynthesis</keyword>
<comment type="cofactor">
    <cofactor evidence="1">
        <name>Mg(2+)</name>
        <dbReference type="ChEBI" id="CHEBI:18420"/>
    </cofactor>
</comment>
<dbReference type="InterPro" id="IPR000092">
    <property type="entry name" value="Polyprenyl_synt"/>
</dbReference>
<dbReference type="InterPro" id="IPR033749">
    <property type="entry name" value="Polyprenyl_synt_CS"/>
</dbReference>
<evidence type="ECO:0000256" key="3">
    <source>
        <dbReference type="ARBA" id="ARBA00022679"/>
    </source>
</evidence>
<evidence type="ECO:0000256" key="5">
    <source>
        <dbReference type="ARBA" id="ARBA00022842"/>
    </source>
</evidence>
<comment type="caution">
    <text evidence="8">The sequence shown here is derived from an EMBL/GenBank/DDBJ whole genome shotgun (WGS) entry which is preliminary data.</text>
</comment>
<accession>A0A2A4X2N5</accession>
<dbReference type="SUPFAM" id="SSF48576">
    <property type="entry name" value="Terpenoid synthases"/>
    <property type="match status" value="1"/>
</dbReference>
<evidence type="ECO:0000313" key="8">
    <source>
        <dbReference type="EMBL" id="PCI76932.1"/>
    </source>
</evidence>
<evidence type="ECO:0000256" key="1">
    <source>
        <dbReference type="ARBA" id="ARBA00001946"/>
    </source>
</evidence>
<dbReference type="PANTHER" id="PTHR43281:SF1">
    <property type="entry name" value="FARNESYL DIPHOSPHATE SYNTHASE"/>
    <property type="match status" value="1"/>
</dbReference>
<dbReference type="PROSITE" id="PS00723">
    <property type="entry name" value="POLYPRENYL_SYNTHASE_1"/>
    <property type="match status" value="1"/>
</dbReference>
<dbReference type="EMBL" id="NVUK01000022">
    <property type="protein sequence ID" value="PCI76932.1"/>
    <property type="molecule type" value="Genomic_DNA"/>
</dbReference>
<sequence length="300" mass="33964">MHLKKNSDPRMTFRRHKGSFETLLTSFIRGKKSGSDLDLWEVIRYSLQNGGKRVRPILCKVIVESLGGSSVDYSQLSVEFFHTASLIADDMPCMDNDDFRRGSLSSHKKFGEAKALLASYALISWGYEAVNLAARRFTEATGDVKRGYETLSIALERVSFLAGLDGAVSGQHLDLFGHPETMDDFRDIIYKKTATLFSLSFEMGWIFGGGDLSKLESVEKMAIHFGTFFQMVDDFQDRGREEEKSNIVRFLGLKQAKEEIFFHKNAFLQSTKKLGIECPEFAFIIDYIEKKSDLANASFF</sequence>
<keyword evidence="5" id="KW-0460">Magnesium</keyword>
<dbReference type="Pfam" id="PF00348">
    <property type="entry name" value="polyprenyl_synt"/>
    <property type="match status" value="1"/>
</dbReference>
<comment type="similarity">
    <text evidence="2 7">Belongs to the FPP/GGPP synthase family.</text>
</comment>
<dbReference type="GO" id="GO:0046872">
    <property type="term" value="F:metal ion binding"/>
    <property type="evidence" value="ECO:0007669"/>
    <property type="project" value="UniProtKB-KW"/>
</dbReference>
<keyword evidence="4" id="KW-0479">Metal-binding</keyword>
<evidence type="ECO:0000256" key="4">
    <source>
        <dbReference type="ARBA" id="ARBA00022723"/>
    </source>
</evidence>
<organism evidence="8 9">
    <name type="scientific">Aerophobetes bacterium</name>
    <dbReference type="NCBI Taxonomy" id="2030807"/>
    <lineage>
        <taxon>Bacteria</taxon>
        <taxon>Candidatus Aerophobota</taxon>
    </lineage>
</organism>
<evidence type="ECO:0000256" key="2">
    <source>
        <dbReference type="ARBA" id="ARBA00006706"/>
    </source>
</evidence>
<evidence type="ECO:0000256" key="7">
    <source>
        <dbReference type="RuleBase" id="RU004466"/>
    </source>
</evidence>
<reference evidence="9" key="1">
    <citation type="submission" date="2017-08" db="EMBL/GenBank/DDBJ databases">
        <title>A dynamic microbial community with high functional redundancy inhabits the cold, oxic subseafloor aquifer.</title>
        <authorList>
            <person name="Tully B.J."/>
            <person name="Wheat C.G."/>
            <person name="Glazer B.T."/>
            <person name="Huber J.A."/>
        </authorList>
    </citation>
    <scope>NUCLEOTIDE SEQUENCE [LARGE SCALE GENOMIC DNA]</scope>
</reference>
<name>A0A2A4X2N5_UNCAE</name>
<dbReference type="AlphaFoldDB" id="A0A2A4X2N5"/>
<dbReference type="Proteomes" id="UP000218775">
    <property type="component" value="Unassembled WGS sequence"/>
</dbReference>
<keyword evidence="3 7" id="KW-0808">Transferase</keyword>
<dbReference type="GO" id="GO:0004659">
    <property type="term" value="F:prenyltransferase activity"/>
    <property type="evidence" value="ECO:0007669"/>
    <property type="project" value="InterPro"/>
</dbReference>
<dbReference type="PROSITE" id="PS00444">
    <property type="entry name" value="POLYPRENYL_SYNTHASE_2"/>
    <property type="match status" value="1"/>
</dbReference>
<evidence type="ECO:0000313" key="9">
    <source>
        <dbReference type="Proteomes" id="UP000218775"/>
    </source>
</evidence>